<sequence>MEPIDILKSILNNEYETEDGDRYKVELEEGMTESEIKSFVKVLPNNFLDESIKELIRFSKGFNFHGLEDVSFNAFGHFGLEEVFPNSIQLASDGFGNYWVLDIGNNGEWKEVYFVCHDPAAIVKHSKNISEFIQHVDEFGRLGSESNLDIIHEKIVFDVYEGKVENHEKSINEFDFPDEFITQLPEDYVIIDLENQPIKSGFNWAKFGPNTRIIRFGDRPIWVLEKKKGFLRKIYDLLRK</sequence>
<feature type="domain" description="Knr4/Smi1-like" evidence="1">
    <location>
        <begin position="31"/>
        <end position="134"/>
    </location>
</feature>
<dbReference type="RefSeq" id="WP_379834395.1">
    <property type="nucleotide sequence ID" value="NZ_JBHRYQ010000001.1"/>
</dbReference>
<keyword evidence="3" id="KW-1185">Reference proteome</keyword>
<accession>A0ABV7YQG9</accession>
<proteinExistence type="predicted"/>
<dbReference type="InterPro" id="IPR018958">
    <property type="entry name" value="Knr4/Smi1-like_dom"/>
</dbReference>
<dbReference type="EMBL" id="JBHRYQ010000001">
    <property type="protein sequence ID" value="MFC3809399.1"/>
    <property type="molecule type" value="Genomic_DNA"/>
</dbReference>
<reference evidence="3" key="1">
    <citation type="journal article" date="2019" name="Int. J. Syst. Evol. Microbiol.">
        <title>The Global Catalogue of Microorganisms (GCM) 10K type strain sequencing project: providing services to taxonomists for standard genome sequencing and annotation.</title>
        <authorList>
            <consortium name="The Broad Institute Genomics Platform"/>
            <consortium name="The Broad Institute Genome Sequencing Center for Infectious Disease"/>
            <person name="Wu L."/>
            <person name="Ma J."/>
        </authorList>
    </citation>
    <scope>NUCLEOTIDE SEQUENCE [LARGE SCALE GENOMIC DNA]</scope>
    <source>
        <strain evidence="3">CECT 7956</strain>
    </source>
</reference>
<dbReference type="SUPFAM" id="SSF160631">
    <property type="entry name" value="SMI1/KNR4-like"/>
    <property type="match status" value="1"/>
</dbReference>
<evidence type="ECO:0000313" key="2">
    <source>
        <dbReference type="EMBL" id="MFC3809399.1"/>
    </source>
</evidence>
<name>A0ABV7YQG9_9BACT</name>
<comment type="caution">
    <text evidence="2">The sequence shown here is derived from an EMBL/GenBank/DDBJ whole genome shotgun (WGS) entry which is preliminary data.</text>
</comment>
<dbReference type="Proteomes" id="UP001595616">
    <property type="component" value="Unassembled WGS sequence"/>
</dbReference>
<gene>
    <name evidence="2" type="ORF">ACFOOI_01920</name>
</gene>
<organism evidence="2 3">
    <name type="scientific">Lacihabitans lacunae</name>
    <dbReference type="NCBI Taxonomy" id="1028214"/>
    <lineage>
        <taxon>Bacteria</taxon>
        <taxon>Pseudomonadati</taxon>
        <taxon>Bacteroidota</taxon>
        <taxon>Cytophagia</taxon>
        <taxon>Cytophagales</taxon>
        <taxon>Leadbetterellaceae</taxon>
        <taxon>Lacihabitans</taxon>
    </lineage>
</organism>
<dbReference type="Pfam" id="PF09346">
    <property type="entry name" value="SMI1_KNR4"/>
    <property type="match status" value="1"/>
</dbReference>
<dbReference type="InterPro" id="IPR037883">
    <property type="entry name" value="Knr4/Smi1-like_sf"/>
</dbReference>
<evidence type="ECO:0000259" key="1">
    <source>
        <dbReference type="Pfam" id="PF09346"/>
    </source>
</evidence>
<evidence type="ECO:0000313" key="3">
    <source>
        <dbReference type="Proteomes" id="UP001595616"/>
    </source>
</evidence>
<protein>
    <submittedName>
        <fullName evidence="2">SMI1/KNR4 family protein</fullName>
    </submittedName>
</protein>